<dbReference type="OrthoDB" id="6581954at2759"/>
<feature type="binding site" evidence="8">
    <location>
        <position position="57"/>
    </location>
    <ligand>
        <name>Na(+)</name>
        <dbReference type="ChEBI" id="CHEBI:29101"/>
        <label>1</label>
    </ligand>
</feature>
<keyword evidence="8" id="KW-0479">Metal-binding</keyword>
<dbReference type="InterPro" id="IPR000175">
    <property type="entry name" value="Na/ntran_symport"/>
</dbReference>
<dbReference type="PROSITE" id="PS50267">
    <property type="entry name" value="NA_NEUROTRAN_SYMP_3"/>
    <property type="match status" value="1"/>
</dbReference>
<keyword evidence="4 10" id="KW-0812">Transmembrane</keyword>
<feature type="transmembrane region" description="Helical" evidence="11">
    <location>
        <begin position="380"/>
        <end position="405"/>
    </location>
</feature>
<dbReference type="AlphaFoldDB" id="A0A0H3YIZ1"/>
<protein>
    <recommendedName>
        <fullName evidence="10">Transporter</fullName>
    </recommendedName>
</protein>
<dbReference type="PANTHER" id="PTHR11616:SF321">
    <property type="entry name" value="SODIUM-DEPENDENT NUTRIENT AMINO ACID TRANSPORTER 1-RELATED"/>
    <property type="match status" value="1"/>
</dbReference>
<dbReference type="GO" id="GO:0005283">
    <property type="term" value="F:amino acid:sodium symporter activity"/>
    <property type="evidence" value="ECO:0007669"/>
    <property type="project" value="TreeGrafter"/>
</dbReference>
<feature type="transmembrane region" description="Helical" evidence="11">
    <location>
        <begin position="321"/>
        <end position="348"/>
    </location>
</feature>
<dbReference type="GO" id="GO:0005886">
    <property type="term" value="C:plasma membrane"/>
    <property type="evidence" value="ECO:0007669"/>
    <property type="project" value="TreeGrafter"/>
</dbReference>
<feature type="transmembrane region" description="Helical" evidence="11">
    <location>
        <begin position="463"/>
        <end position="480"/>
    </location>
</feature>
<feature type="transmembrane region" description="Helical" evidence="11">
    <location>
        <begin position="123"/>
        <end position="149"/>
    </location>
</feature>
<keyword evidence="9" id="KW-1015">Disulfide bond</keyword>
<reference evidence="12" key="1">
    <citation type="journal article" date="2015" name="Elife">
        <title>Stem cells and fluid flow drive cyst formation in an invertebrate excretory organ.</title>
        <authorList>
            <person name="Thi-Kim Vu H."/>
            <person name="Rink J.C."/>
            <person name="McKinney S.A."/>
            <person name="McClain M."/>
            <person name="Lakshmanaperumal N."/>
            <person name="Alexander R."/>
            <person name="Sanchez Alvarado A."/>
        </authorList>
    </citation>
    <scope>NUCLEOTIDE SEQUENCE</scope>
</reference>
<feature type="transmembrane region" description="Helical" evidence="11">
    <location>
        <begin position="212"/>
        <end position="233"/>
    </location>
</feature>
<keyword evidence="10" id="KW-0769">Symport</keyword>
<feature type="binding site" evidence="8">
    <location>
        <position position="60"/>
    </location>
    <ligand>
        <name>Na(+)</name>
        <dbReference type="ChEBI" id="CHEBI:29101"/>
        <label>1</label>
    </ligand>
</feature>
<evidence type="ECO:0000256" key="11">
    <source>
        <dbReference type="SAM" id="Phobius"/>
    </source>
</evidence>
<keyword evidence="5 11" id="KW-1133">Transmembrane helix</keyword>
<evidence type="ECO:0000256" key="5">
    <source>
        <dbReference type="ARBA" id="ARBA00022989"/>
    </source>
</evidence>
<proteinExistence type="evidence at transcript level"/>
<feature type="transmembrane region" description="Helical" evidence="11">
    <location>
        <begin position="292"/>
        <end position="309"/>
    </location>
</feature>
<dbReference type="GO" id="GO:0046872">
    <property type="term" value="F:metal ion binding"/>
    <property type="evidence" value="ECO:0007669"/>
    <property type="project" value="UniProtKB-KW"/>
</dbReference>
<keyword evidence="6 11" id="KW-0472">Membrane</keyword>
<feature type="binding site" evidence="8">
    <location>
        <position position="295"/>
    </location>
    <ligand>
        <name>Na(+)</name>
        <dbReference type="ChEBI" id="CHEBI:29101"/>
        <label>1</label>
    </ligand>
</feature>
<keyword evidence="8" id="KW-0915">Sodium</keyword>
<feature type="transmembrane region" description="Helical" evidence="11">
    <location>
        <begin position="501"/>
        <end position="524"/>
    </location>
</feature>
<dbReference type="PROSITE" id="PS00610">
    <property type="entry name" value="NA_NEUROTRAN_SYMP_1"/>
    <property type="match status" value="1"/>
</dbReference>
<feature type="binding site" evidence="8">
    <location>
        <position position="396"/>
    </location>
    <ligand>
        <name>Na(+)</name>
        <dbReference type="ChEBI" id="CHEBI:29101"/>
        <label>1</label>
    </ligand>
</feature>
<dbReference type="PANTHER" id="PTHR11616">
    <property type="entry name" value="SODIUM/CHLORIDE DEPENDENT TRANSPORTER"/>
    <property type="match status" value="1"/>
</dbReference>
<evidence type="ECO:0000256" key="2">
    <source>
        <dbReference type="ARBA" id="ARBA00006459"/>
    </source>
</evidence>
<evidence type="ECO:0000256" key="6">
    <source>
        <dbReference type="ARBA" id="ARBA00023136"/>
    </source>
</evidence>
<evidence type="ECO:0000256" key="1">
    <source>
        <dbReference type="ARBA" id="ARBA00004141"/>
    </source>
</evidence>
<keyword evidence="7" id="KW-0325">Glycoprotein</keyword>
<organism evidence="12">
    <name type="scientific">Schmidtea mediterranea</name>
    <name type="common">Freshwater planarian flatworm</name>
    <dbReference type="NCBI Taxonomy" id="79327"/>
    <lineage>
        <taxon>Eukaryota</taxon>
        <taxon>Metazoa</taxon>
        <taxon>Spiralia</taxon>
        <taxon>Lophotrochozoa</taxon>
        <taxon>Platyhelminthes</taxon>
        <taxon>Rhabditophora</taxon>
        <taxon>Seriata</taxon>
        <taxon>Tricladida</taxon>
        <taxon>Continenticola</taxon>
        <taxon>Geoplanoidea</taxon>
        <taxon>Dugesiidae</taxon>
        <taxon>Schmidtea</taxon>
    </lineage>
</organism>
<dbReference type="GO" id="GO:0089718">
    <property type="term" value="P:amino acid import across plasma membrane"/>
    <property type="evidence" value="ECO:0007669"/>
    <property type="project" value="TreeGrafter"/>
</dbReference>
<feature type="binding site" evidence="8">
    <location>
        <position position="392"/>
    </location>
    <ligand>
        <name>Na(+)</name>
        <dbReference type="ChEBI" id="CHEBI:29101"/>
        <label>1</label>
    </ligand>
</feature>
<comment type="similarity">
    <text evidence="2 10">Belongs to the sodium:neurotransmitter symporter (SNF) (TC 2.A.22) family.</text>
</comment>
<feature type="transmembrane region" description="Helical" evidence="11">
    <location>
        <begin position="425"/>
        <end position="443"/>
    </location>
</feature>
<comment type="subcellular location">
    <subcellularLocation>
        <location evidence="1">Membrane</location>
        <topology evidence="1">Multi-pass membrane protein</topology>
    </subcellularLocation>
</comment>
<feature type="binding site" evidence="8">
    <location>
        <position position="64"/>
    </location>
    <ligand>
        <name>Na(+)</name>
        <dbReference type="ChEBI" id="CHEBI:29101"/>
        <label>1</label>
    </ligand>
</feature>
<feature type="transmembrane region" description="Helical" evidence="11">
    <location>
        <begin position="530"/>
        <end position="556"/>
    </location>
</feature>
<feature type="transmembrane region" description="Helical" evidence="11">
    <location>
        <begin position="80"/>
        <end position="102"/>
    </location>
</feature>
<evidence type="ECO:0000256" key="4">
    <source>
        <dbReference type="ARBA" id="ARBA00022692"/>
    </source>
</evidence>
<dbReference type="SUPFAM" id="SSF161070">
    <property type="entry name" value="SNF-like"/>
    <property type="match status" value="1"/>
</dbReference>
<gene>
    <name evidence="12" type="primary">slc6a-9</name>
</gene>
<evidence type="ECO:0000256" key="9">
    <source>
        <dbReference type="PIRSR" id="PIRSR600175-2"/>
    </source>
</evidence>
<evidence type="ECO:0000256" key="10">
    <source>
        <dbReference type="RuleBase" id="RU003732"/>
    </source>
</evidence>
<dbReference type="PRINTS" id="PR00176">
    <property type="entry name" value="NANEUSMPORT"/>
</dbReference>
<evidence type="ECO:0000256" key="7">
    <source>
        <dbReference type="ARBA" id="ARBA00023180"/>
    </source>
</evidence>
<dbReference type="EMBL" id="KT163479">
    <property type="protein sequence ID" value="AKN21429.1"/>
    <property type="molecule type" value="mRNA"/>
</dbReference>
<name>A0A0H3YIZ1_SCHMD</name>
<sequence length="652" mass="73947">MSDENTINIKLEEKSSDFPKSIIDENGEEIKIEYEKSVKPKREEWSNRFEFILCCIGTAVGLGNVWRFPYLCYKNGGGAFLIPYTITLCFIGLPLFFMELALGQFASQGAIGIWSISPMFKGIGYGMTMVSGLVCIYYNIIIAQCLFYFGVSFTSLLPWSNCNNSWNNRTLCYDGTDNSTQLSGKISPSEEYYEKHFLNMSDGIEDMGWPQWRLLVSLVIAWCIVIVILLKGIKYMGKVSYFTALFPYIILTILLIRGLVLPGSLNGILYYIRPDFKYLRNPRVWVEAATQIFFSLSVCNGNLITMSSYNKFTNNCLRDAVLVAVINCATSVYGGLVIFSNMGFMAFAKNVSMTDVVKGGPGLAFKVYPEALTKMPLSPLWSVLFFLMMIILGIGSQIALVETVLAGLQDELVRAKKLVTSNQKILYRLVMCLILFVLGVPMTCRGGMYVLEIFDGAVSGSPMLILALVEVLVVSYCYGIERFRMDIKLMIGYKPNKFWKYSWMIISPFLIFILIIGLTVLSILKKSTFPIGFVILQIVLSLLPIFFVISIFAFVYCKKGGWLLFSELKKPLHHWGPAHDEHKQNFYSSIQDESKTNSNFFQSKESILKKFHRRLSQSENDKNRINSSQEMEMEKLINDFAVTHSVNELPKF</sequence>
<feature type="transmembrane region" description="Helical" evidence="11">
    <location>
        <begin position="49"/>
        <end position="68"/>
    </location>
</feature>
<evidence type="ECO:0000313" key="12">
    <source>
        <dbReference type="EMBL" id="AKN21429.1"/>
    </source>
</evidence>
<feature type="disulfide bond" evidence="9">
    <location>
        <begin position="162"/>
        <end position="172"/>
    </location>
</feature>
<dbReference type="Pfam" id="PF00209">
    <property type="entry name" value="SNF"/>
    <property type="match status" value="1"/>
</dbReference>
<feature type="binding site" evidence="8">
    <location>
        <position position="59"/>
    </location>
    <ligand>
        <name>Na(+)</name>
        <dbReference type="ChEBI" id="CHEBI:29101"/>
        <label>1</label>
    </ligand>
</feature>
<feature type="binding site" evidence="8">
    <location>
        <position position="327"/>
    </location>
    <ligand>
        <name>Na(+)</name>
        <dbReference type="ChEBI" id="CHEBI:29101"/>
        <label>1</label>
    </ligand>
</feature>
<evidence type="ECO:0000256" key="8">
    <source>
        <dbReference type="PIRSR" id="PIRSR600175-1"/>
    </source>
</evidence>
<dbReference type="InterPro" id="IPR037272">
    <property type="entry name" value="SNS_sf"/>
</dbReference>
<accession>A0A0H3YIZ1</accession>
<feature type="transmembrane region" description="Helical" evidence="11">
    <location>
        <begin position="245"/>
        <end position="272"/>
    </location>
</feature>
<keyword evidence="3 10" id="KW-0813">Transport</keyword>
<evidence type="ECO:0000256" key="3">
    <source>
        <dbReference type="ARBA" id="ARBA00022448"/>
    </source>
</evidence>